<accession>E9SGB1</accession>
<dbReference type="AlphaFoldDB" id="E9SGB1"/>
<organism evidence="1 2">
    <name type="scientific">Ruminococcus albus 8</name>
    <dbReference type="NCBI Taxonomy" id="246199"/>
    <lineage>
        <taxon>Bacteria</taxon>
        <taxon>Bacillati</taxon>
        <taxon>Bacillota</taxon>
        <taxon>Clostridia</taxon>
        <taxon>Eubacteriales</taxon>
        <taxon>Oscillospiraceae</taxon>
        <taxon>Ruminococcus</taxon>
    </lineage>
</organism>
<dbReference type="EMBL" id="ADKM02000123">
    <property type="protein sequence ID" value="EGC01651.1"/>
    <property type="molecule type" value="Genomic_DNA"/>
</dbReference>
<reference evidence="1 2" key="1">
    <citation type="submission" date="2011-02" db="EMBL/GenBank/DDBJ databases">
        <authorList>
            <person name="Nelson K.E."/>
            <person name="Sutton G."/>
            <person name="Torralba M."/>
            <person name="Durkin S."/>
            <person name="Harkins D."/>
            <person name="Montgomery R."/>
            <person name="Ziemer C."/>
            <person name="Klaassens E."/>
            <person name="Ocuiv P."/>
            <person name="Morrison M."/>
        </authorList>
    </citation>
    <scope>NUCLEOTIDE SEQUENCE [LARGE SCALE GENOMIC DNA]</scope>
    <source>
        <strain evidence="1 2">8</strain>
    </source>
</reference>
<dbReference type="STRING" id="246199.CUS_6330"/>
<sequence>MLCGIHTLRILWRDILKFTPLSLTCQIKNSIIEKADIFRKRFCRPDAAGAKLIS</sequence>
<dbReference type="Proteomes" id="UP000004259">
    <property type="component" value="Unassembled WGS sequence"/>
</dbReference>
<gene>
    <name evidence="1" type="ORF">CUS_6330</name>
</gene>
<evidence type="ECO:0000313" key="1">
    <source>
        <dbReference type="EMBL" id="EGC01651.1"/>
    </source>
</evidence>
<evidence type="ECO:0000313" key="2">
    <source>
        <dbReference type="Proteomes" id="UP000004259"/>
    </source>
</evidence>
<name>E9SGB1_RUMAL</name>
<proteinExistence type="predicted"/>
<protein>
    <submittedName>
        <fullName evidence="1">Uncharacterized protein</fullName>
    </submittedName>
</protein>
<keyword evidence="2" id="KW-1185">Reference proteome</keyword>
<comment type="caution">
    <text evidence="1">The sequence shown here is derived from an EMBL/GenBank/DDBJ whole genome shotgun (WGS) entry which is preliminary data.</text>
</comment>